<keyword evidence="2" id="KW-1185">Reference proteome</keyword>
<comment type="caution">
    <text evidence="1">The sequence shown here is derived from an EMBL/GenBank/DDBJ whole genome shotgun (WGS) entry which is preliminary data.</text>
</comment>
<name>A0ABP8GSY2_9SPHI</name>
<evidence type="ECO:0000313" key="2">
    <source>
        <dbReference type="Proteomes" id="UP001500582"/>
    </source>
</evidence>
<dbReference type="EMBL" id="BAABFT010000009">
    <property type="protein sequence ID" value="GAA4329132.1"/>
    <property type="molecule type" value="Genomic_DNA"/>
</dbReference>
<dbReference type="Proteomes" id="UP001500582">
    <property type="component" value="Unassembled WGS sequence"/>
</dbReference>
<evidence type="ECO:0008006" key="3">
    <source>
        <dbReference type="Google" id="ProtNLM"/>
    </source>
</evidence>
<reference evidence="2" key="1">
    <citation type="journal article" date="2019" name="Int. J. Syst. Evol. Microbiol.">
        <title>The Global Catalogue of Microorganisms (GCM) 10K type strain sequencing project: providing services to taxonomists for standard genome sequencing and annotation.</title>
        <authorList>
            <consortium name="The Broad Institute Genomics Platform"/>
            <consortium name="The Broad Institute Genome Sequencing Center for Infectious Disease"/>
            <person name="Wu L."/>
            <person name="Ma J."/>
        </authorList>
    </citation>
    <scope>NUCLEOTIDE SEQUENCE [LARGE SCALE GENOMIC DNA]</scope>
    <source>
        <strain evidence="2">JCM 17705</strain>
    </source>
</reference>
<sequence>MYNQNTKIRTLLFILLIVTAYCIRPALAQDANELKRQQVLKKHARSYFESVYVPLHFKEPGSYRFSRIGLLPVNNEKALKDSLTAYERKLTAIDTASSESPYRETIESIKREKQKPAPTDSTASALNQNWMKTLMMMRDKSLSEYLRVIKRKDELYLQLNSLTQTEKTKTVSYTVFLRCYGRNDFGDAVYGVYYFSISPKRDIGKVERLNN</sequence>
<evidence type="ECO:0000313" key="1">
    <source>
        <dbReference type="EMBL" id="GAA4329132.1"/>
    </source>
</evidence>
<accession>A0ABP8GSY2</accession>
<protein>
    <recommendedName>
        <fullName evidence="3">DUF4294 domain-containing protein</fullName>
    </recommendedName>
</protein>
<organism evidence="1 2">
    <name type="scientific">Mucilaginibacter gynuensis</name>
    <dbReference type="NCBI Taxonomy" id="1302236"/>
    <lineage>
        <taxon>Bacteria</taxon>
        <taxon>Pseudomonadati</taxon>
        <taxon>Bacteroidota</taxon>
        <taxon>Sphingobacteriia</taxon>
        <taxon>Sphingobacteriales</taxon>
        <taxon>Sphingobacteriaceae</taxon>
        <taxon>Mucilaginibacter</taxon>
    </lineage>
</organism>
<proteinExistence type="predicted"/>
<gene>
    <name evidence="1" type="ORF">GCM10023149_33590</name>
</gene>